<dbReference type="KEGG" id="hnv:DDQ68_17230"/>
<evidence type="ECO:0000313" key="2">
    <source>
        <dbReference type="Proteomes" id="UP000245999"/>
    </source>
</evidence>
<dbReference type="Proteomes" id="UP000245999">
    <property type="component" value="Chromosome"/>
</dbReference>
<accession>A0A2Z3GY97</accession>
<organism evidence="1 2">
    <name type="scientific">Hymenobacter nivis</name>
    <dbReference type="NCBI Taxonomy" id="1850093"/>
    <lineage>
        <taxon>Bacteria</taxon>
        <taxon>Pseudomonadati</taxon>
        <taxon>Bacteroidota</taxon>
        <taxon>Cytophagia</taxon>
        <taxon>Cytophagales</taxon>
        <taxon>Hymenobacteraceae</taxon>
        <taxon>Hymenobacter</taxon>
    </lineage>
</organism>
<keyword evidence="2" id="KW-1185">Reference proteome</keyword>
<sequence>MVLRERIIHDVNSITDLQLLNQLFDYMQVIKRNVGQVTPNRDAVLRFADTISDAEAAELRQSLAQEFGQIEGEW</sequence>
<proteinExistence type="predicted"/>
<dbReference type="RefSeq" id="WP_109657412.1">
    <property type="nucleotide sequence ID" value="NZ_CP029145.1"/>
</dbReference>
<name>A0A2Z3GY97_9BACT</name>
<dbReference type="OrthoDB" id="9886294at2"/>
<reference evidence="2" key="1">
    <citation type="submission" date="2018-04" db="EMBL/GenBank/DDBJ databases">
        <title>Complete genome of Antarctic heterotrophic bacterium Hymenobacter nivis.</title>
        <authorList>
            <person name="Terashima M."/>
        </authorList>
    </citation>
    <scope>NUCLEOTIDE SEQUENCE [LARGE SCALE GENOMIC DNA]</scope>
    <source>
        <strain evidence="2">NBRC 111535</strain>
    </source>
</reference>
<dbReference type="EMBL" id="CP029145">
    <property type="protein sequence ID" value="AWM34374.1"/>
    <property type="molecule type" value="Genomic_DNA"/>
</dbReference>
<evidence type="ECO:0000313" key="1">
    <source>
        <dbReference type="EMBL" id="AWM34374.1"/>
    </source>
</evidence>
<protein>
    <submittedName>
        <fullName evidence="1">Uncharacterized protein</fullName>
    </submittedName>
</protein>
<dbReference type="AlphaFoldDB" id="A0A2Z3GY97"/>
<gene>
    <name evidence="1" type="ORF">DDQ68_17230</name>
</gene>